<evidence type="ECO:0000313" key="3">
    <source>
        <dbReference type="WBParaSite" id="Csp11.Scaffold629.g10742.t1"/>
    </source>
</evidence>
<protein>
    <submittedName>
        <fullName evidence="3">WSN domain-containing protein</fullName>
    </submittedName>
</protein>
<name>A0A1I7TQE8_9PELO</name>
<reference evidence="3" key="1">
    <citation type="submission" date="2016-11" db="UniProtKB">
        <authorList>
            <consortium name="WormBaseParasite"/>
        </authorList>
    </citation>
    <scope>IDENTIFICATION</scope>
</reference>
<feature type="domain" description="Domain of unknown function WSN" evidence="1">
    <location>
        <begin position="1"/>
        <end position="68"/>
    </location>
</feature>
<dbReference type="SMART" id="SM00453">
    <property type="entry name" value="WSN"/>
    <property type="match status" value="1"/>
</dbReference>
<evidence type="ECO:0000313" key="2">
    <source>
        <dbReference type="Proteomes" id="UP000095282"/>
    </source>
</evidence>
<dbReference type="STRING" id="1561998.A0A1I7TQE8"/>
<organism evidence="2 3">
    <name type="scientific">Caenorhabditis tropicalis</name>
    <dbReference type="NCBI Taxonomy" id="1561998"/>
    <lineage>
        <taxon>Eukaryota</taxon>
        <taxon>Metazoa</taxon>
        <taxon>Ecdysozoa</taxon>
        <taxon>Nematoda</taxon>
        <taxon>Chromadorea</taxon>
        <taxon>Rhabditida</taxon>
        <taxon>Rhabditina</taxon>
        <taxon>Rhabditomorpha</taxon>
        <taxon>Rhabditoidea</taxon>
        <taxon>Rhabditidae</taxon>
        <taxon>Peloderinae</taxon>
        <taxon>Caenorhabditis</taxon>
    </lineage>
</organism>
<sequence>MKYLFDKTSIIARISNGISLQSGLLNGSIPIHSAIEELLGLDSNSNRSIFQSDQMTFLVSKLKSMSKPVDSSIKNLETTVISLNNLRIQSESAGKLPTVPVVSDYLKFVKEHKLIDYTDVLEAYQSLSKLKDLLNDIETLEMNDDATLTEKKAAFSSYFYSFEDKINLVNEKLPKVLANAELKSLPKEFLESRATFSPINGMIDLVRARLKVNVKIDQNAVGGIKDSFKQVEDLKSLIDPFVRDISSLKKIKENRLYPNMNQKTHTRGFLKGIFDISQLKSDLSSQWIESISNRTVSSEKLEKSLAPLFLLEELLKKADEQFDLIPIDSVLQSNRLLFEIQSRLKNTSLDSTQLTSFLYNMEEACLSKAKAVDVSTLQESETLVGIILEMGEKFENLKNLVTKTDINQLKNEMDEVMKLANFTNPGDKDQSAKELPTILKSMKNNEKFKKLKKK</sequence>
<dbReference type="Proteomes" id="UP000095282">
    <property type="component" value="Unplaced"/>
</dbReference>
<evidence type="ECO:0000259" key="1">
    <source>
        <dbReference type="SMART" id="SM00453"/>
    </source>
</evidence>
<keyword evidence="2" id="KW-1185">Reference proteome</keyword>
<dbReference type="Pfam" id="PF02206">
    <property type="entry name" value="WSN"/>
    <property type="match status" value="1"/>
</dbReference>
<dbReference type="InterPro" id="IPR003125">
    <property type="entry name" value="WSN"/>
</dbReference>
<dbReference type="eggNOG" id="ENOG502RT8T">
    <property type="taxonomic scope" value="Eukaryota"/>
</dbReference>
<dbReference type="PANTHER" id="PTHR32525">
    <property type="entry name" value="PROTEIN-TYROSINE-PHOSPHATASE"/>
    <property type="match status" value="1"/>
</dbReference>
<accession>A0A1I7TQE8</accession>
<dbReference type="WBParaSite" id="Csp11.Scaffold629.g10742.t1">
    <property type="protein sequence ID" value="Csp11.Scaffold629.g10742.t1"/>
    <property type="gene ID" value="Csp11.Scaffold629.g10742"/>
</dbReference>
<dbReference type="AlphaFoldDB" id="A0A1I7TQE8"/>
<proteinExistence type="predicted"/>